<keyword evidence="4" id="KW-1185">Reference proteome</keyword>
<keyword evidence="1" id="KW-0677">Repeat</keyword>
<evidence type="ECO:0000256" key="1">
    <source>
        <dbReference type="ARBA" id="ARBA00022737"/>
    </source>
</evidence>
<proteinExistence type="predicted"/>
<dbReference type="Proteomes" id="UP000006729">
    <property type="component" value="Chromosome 1"/>
</dbReference>
<dbReference type="EMBL" id="CM009290">
    <property type="protein sequence ID" value="RQO85974.1"/>
    <property type="molecule type" value="Genomic_DNA"/>
</dbReference>
<evidence type="ECO:0000256" key="2">
    <source>
        <dbReference type="ARBA" id="ARBA00023122"/>
    </source>
</evidence>
<dbReference type="InterPro" id="IPR050511">
    <property type="entry name" value="AMPK_gamma/SDS23_families"/>
</dbReference>
<sequence>MAVSLLAHEVSDLCLGKPALRSLALTTTIAEALFALKNSDDNFISVWNCDHAAKTNNDYKGNCEEEGCDVCECKCVGKVSMVDVVCYLCKDENLLFPSDALKAPVSVLLPEIPGMVVHVEPTSSLLEAIDLMKKTAPKTLNHQPHHPQWPGILLANTGRHNQILPRLNWPLCSTSSSLH</sequence>
<evidence type="ECO:0000313" key="4">
    <source>
        <dbReference type="Proteomes" id="UP000006729"/>
    </source>
</evidence>
<dbReference type="PANTHER" id="PTHR13780:SF128">
    <property type="entry name" value="CBS DOMAIN-CONTAINING PROTEIN"/>
    <property type="match status" value="1"/>
</dbReference>
<gene>
    <name evidence="3" type="ORF">POPTR_001G402932</name>
</gene>
<organism evidence="3 4">
    <name type="scientific">Populus trichocarpa</name>
    <name type="common">Western balsam poplar</name>
    <name type="synonym">Populus balsamifera subsp. trichocarpa</name>
    <dbReference type="NCBI Taxonomy" id="3694"/>
    <lineage>
        <taxon>Eukaryota</taxon>
        <taxon>Viridiplantae</taxon>
        <taxon>Streptophyta</taxon>
        <taxon>Embryophyta</taxon>
        <taxon>Tracheophyta</taxon>
        <taxon>Spermatophyta</taxon>
        <taxon>Magnoliopsida</taxon>
        <taxon>eudicotyledons</taxon>
        <taxon>Gunneridae</taxon>
        <taxon>Pentapetalae</taxon>
        <taxon>rosids</taxon>
        <taxon>fabids</taxon>
        <taxon>Malpighiales</taxon>
        <taxon>Salicaceae</taxon>
        <taxon>Saliceae</taxon>
        <taxon>Populus</taxon>
    </lineage>
</organism>
<dbReference type="InParanoid" id="A0A3N7G0J4"/>
<evidence type="ECO:0000313" key="3">
    <source>
        <dbReference type="EMBL" id="RQO85974.1"/>
    </source>
</evidence>
<accession>A0A3N7G0J4</accession>
<name>A0A3N7G0J4_POPTR</name>
<dbReference type="STRING" id="3694.A0A3N7G0J4"/>
<dbReference type="AlphaFoldDB" id="A0A3N7G0J4"/>
<reference evidence="3 4" key="1">
    <citation type="journal article" date="2006" name="Science">
        <title>The genome of black cottonwood, Populus trichocarpa (Torr. &amp; Gray).</title>
        <authorList>
            <person name="Tuskan G.A."/>
            <person name="Difazio S."/>
            <person name="Jansson S."/>
            <person name="Bohlmann J."/>
            <person name="Grigoriev I."/>
            <person name="Hellsten U."/>
            <person name="Putnam N."/>
            <person name="Ralph S."/>
            <person name="Rombauts S."/>
            <person name="Salamov A."/>
            <person name="Schein J."/>
            <person name="Sterck L."/>
            <person name="Aerts A."/>
            <person name="Bhalerao R.R."/>
            <person name="Bhalerao R.P."/>
            <person name="Blaudez D."/>
            <person name="Boerjan W."/>
            <person name="Brun A."/>
            <person name="Brunner A."/>
            <person name="Busov V."/>
            <person name="Campbell M."/>
            <person name="Carlson J."/>
            <person name="Chalot M."/>
            <person name="Chapman J."/>
            <person name="Chen G.L."/>
            <person name="Cooper D."/>
            <person name="Coutinho P.M."/>
            <person name="Couturier J."/>
            <person name="Covert S."/>
            <person name="Cronk Q."/>
            <person name="Cunningham R."/>
            <person name="Davis J."/>
            <person name="Degroeve S."/>
            <person name="Dejardin A."/>
            <person name="Depamphilis C."/>
            <person name="Detter J."/>
            <person name="Dirks B."/>
            <person name="Dubchak I."/>
            <person name="Duplessis S."/>
            <person name="Ehlting J."/>
            <person name="Ellis B."/>
            <person name="Gendler K."/>
            <person name="Goodstein D."/>
            <person name="Gribskov M."/>
            <person name="Grimwood J."/>
            <person name="Groover A."/>
            <person name="Gunter L."/>
            <person name="Hamberger B."/>
            <person name="Heinze B."/>
            <person name="Helariutta Y."/>
            <person name="Henrissat B."/>
            <person name="Holligan D."/>
            <person name="Holt R."/>
            <person name="Huang W."/>
            <person name="Islam-Faridi N."/>
            <person name="Jones S."/>
            <person name="Jones-Rhoades M."/>
            <person name="Jorgensen R."/>
            <person name="Joshi C."/>
            <person name="Kangasjarvi J."/>
            <person name="Karlsson J."/>
            <person name="Kelleher C."/>
            <person name="Kirkpatrick R."/>
            <person name="Kirst M."/>
            <person name="Kohler A."/>
            <person name="Kalluri U."/>
            <person name="Larimer F."/>
            <person name="Leebens-Mack J."/>
            <person name="Leple J.C."/>
            <person name="Locascio P."/>
            <person name="Lou Y."/>
            <person name="Lucas S."/>
            <person name="Martin F."/>
            <person name="Montanini B."/>
            <person name="Napoli C."/>
            <person name="Nelson D.R."/>
            <person name="Nelson C."/>
            <person name="Nieminen K."/>
            <person name="Nilsson O."/>
            <person name="Pereda V."/>
            <person name="Peter G."/>
            <person name="Philippe R."/>
            <person name="Pilate G."/>
            <person name="Poliakov A."/>
            <person name="Razumovskaya J."/>
            <person name="Richardson P."/>
            <person name="Rinaldi C."/>
            <person name="Ritland K."/>
            <person name="Rouze P."/>
            <person name="Ryaboy D."/>
            <person name="Schmutz J."/>
            <person name="Schrader J."/>
            <person name="Segerman B."/>
            <person name="Shin H."/>
            <person name="Siddiqui A."/>
            <person name="Sterky F."/>
            <person name="Terry A."/>
            <person name="Tsai C.J."/>
            <person name="Uberbacher E."/>
            <person name="Unneberg P."/>
            <person name="Vahala J."/>
            <person name="Wall K."/>
            <person name="Wessler S."/>
            <person name="Yang G."/>
            <person name="Yin T."/>
            <person name="Douglas C."/>
            <person name="Marra M."/>
            <person name="Sandberg G."/>
            <person name="Van de Peer Y."/>
            <person name="Rokhsar D."/>
        </authorList>
    </citation>
    <scope>NUCLEOTIDE SEQUENCE [LARGE SCALE GENOMIC DNA]</scope>
    <source>
        <strain evidence="4">cv. Nisqually</strain>
    </source>
</reference>
<evidence type="ECO:0008006" key="5">
    <source>
        <dbReference type="Google" id="ProtNLM"/>
    </source>
</evidence>
<protein>
    <recommendedName>
        <fullName evidence="5">CBS domain-containing protein</fullName>
    </recommendedName>
</protein>
<dbReference type="PANTHER" id="PTHR13780">
    <property type="entry name" value="AMP-ACTIVATED PROTEIN KINASE, GAMMA REGULATORY SUBUNIT"/>
    <property type="match status" value="1"/>
</dbReference>
<keyword evidence="2" id="KW-0129">CBS domain</keyword>